<organism evidence="2 3">
    <name type="scientific">Lasius niger</name>
    <name type="common">Black garden ant</name>
    <dbReference type="NCBI Taxonomy" id="67767"/>
    <lineage>
        <taxon>Eukaryota</taxon>
        <taxon>Metazoa</taxon>
        <taxon>Ecdysozoa</taxon>
        <taxon>Arthropoda</taxon>
        <taxon>Hexapoda</taxon>
        <taxon>Insecta</taxon>
        <taxon>Pterygota</taxon>
        <taxon>Neoptera</taxon>
        <taxon>Endopterygota</taxon>
        <taxon>Hymenoptera</taxon>
        <taxon>Apocrita</taxon>
        <taxon>Aculeata</taxon>
        <taxon>Formicoidea</taxon>
        <taxon>Formicidae</taxon>
        <taxon>Formicinae</taxon>
        <taxon>Lasius</taxon>
        <taxon>Lasius</taxon>
    </lineage>
</organism>
<comment type="caution">
    <text evidence="2">The sequence shown here is derived from an EMBL/GenBank/DDBJ whole genome shotgun (WGS) entry which is preliminary data.</text>
</comment>
<proteinExistence type="predicted"/>
<evidence type="ECO:0000256" key="1">
    <source>
        <dbReference type="SAM" id="MobiDB-lite"/>
    </source>
</evidence>
<gene>
    <name evidence="2" type="ORF">RF55_23935</name>
</gene>
<reference evidence="2 3" key="1">
    <citation type="submission" date="2015-04" db="EMBL/GenBank/DDBJ databases">
        <title>Lasius niger genome sequencing.</title>
        <authorList>
            <person name="Konorov E.A."/>
            <person name="Nikitin M.A."/>
            <person name="Kirill M.V."/>
            <person name="Chang P."/>
        </authorList>
    </citation>
    <scope>NUCLEOTIDE SEQUENCE [LARGE SCALE GENOMIC DNA]</scope>
    <source>
        <tissue evidence="2">Whole</tissue>
    </source>
</reference>
<evidence type="ECO:0000313" key="3">
    <source>
        <dbReference type="Proteomes" id="UP000036403"/>
    </source>
</evidence>
<keyword evidence="3" id="KW-1185">Reference proteome</keyword>
<evidence type="ECO:0000313" key="2">
    <source>
        <dbReference type="EMBL" id="KMQ82165.1"/>
    </source>
</evidence>
<accession>A0A0J7MNJ7</accession>
<dbReference type="EMBL" id="LBMM01027684">
    <property type="protein sequence ID" value="KMQ82165.1"/>
    <property type="molecule type" value="Genomic_DNA"/>
</dbReference>
<sequence length="153" mass="17257">MKQLIEENLKPILQTIQQIQINQNIILTKLIESKIMQEQEIIYISEENIQSRHKENVNNGKNSSYINDEAANQVTNQATKTKNDQQSIIDSGKTNEVRNDFLKNLKYDNIKNQQLKRNLVENDVINKKKSGESGLRASGSGATLPLGGMDTSS</sequence>
<dbReference type="PaxDb" id="67767-A0A0J7MNJ7"/>
<dbReference type="Proteomes" id="UP000036403">
    <property type="component" value="Unassembled WGS sequence"/>
</dbReference>
<feature type="region of interest" description="Disordered" evidence="1">
    <location>
        <begin position="127"/>
        <end position="153"/>
    </location>
</feature>
<dbReference type="AlphaFoldDB" id="A0A0J7MNJ7"/>
<protein>
    <submittedName>
        <fullName evidence="2">Uncharacterized protein</fullName>
    </submittedName>
</protein>
<name>A0A0J7MNJ7_LASNI</name>